<dbReference type="InterPro" id="IPR058866">
    <property type="entry name" value="GDPGP1_N"/>
</dbReference>
<evidence type="ECO:0000259" key="1">
    <source>
        <dbReference type="Pfam" id="PF26217"/>
    </source>
</evidence>
<dbReference type="AlphaFoldDB" id="A0A3B1BF03"/>
<dbReference type="PANTHER" id="PTHR20884:SF8">
    <property type="entry name" value="GDP-D-GLUCOSE PHOSPHORYLASE 1"/>
    <property type="match status" value="1"/>
</dbReference>
<evidence type="ECO:0000313" key="2">
    <source>
        <dbReference type="EMBL" id="VAX10494.1"/>
    </source>
</evidence>
<dbReference type="InterPro" id="IPR036265">
    <property type="entry name" value="HIT-like_sf"/>
</dbReference>
<dbReference type="GO" id="GO:0006006">
    <property type="term" value="P:glucose metabolic process"/>
    <property type="evidence" value="ECO:0007669"/>
    <property type="project" value="TreeGrafter"/>
</dbReference>
<dbReference type="Pfam" id="PF26217">
    <property type="entry name" value="GDPGP1_N"/>
    <property type="match status" value="1"/>
</dbReference>
<name>A0A3B1BF03_9ZZZZ</name>
<organism evidence="2">
    <name type="scientific">hydrothermal vent metagenome</name>
    <dbReference type="NCBI Taxonomy" id="652676"/>
    <lineage>
        <taxon>unclassified sequences</taxon>
        <taxon>metagenomes</taxon>
        <taxon>ecological metagenomes</taxon>
    </lineage>
</organism>
<gene>
    <name evidence="2" type="ORF">MNBD_GAMMA25-1412</name>
</gene>
<reference evidence="2" key="1">
    <citation type="submission" date="2018-06" db="EMBL/GenBank/DDBJ databases">
        <authorList>
            <person name="Zhirakovskaya E."/>
        </authorList>
    </citation>
    <scope>NUCLEOTIDE SEQUENCE</scope>
</reference>
<dbReference type="GO" id="GO:0005085">
    <property type="term" value="F:guanyl-nucleotide exchange factor activity"/>
    <property type="evidence" value="ECO:0007669"/>
    <property type="project" value="UniProtKB-KW"/>
</dbReference>
<dbReference type="GO" id="GO:0005737">
    <property type="term" value="C:cytoplasm"/>
    <property type="evidence" value="ECO:0007669"/>
    <property type="project" value="UniProtKB-SubCell"/>
</dbReference>
<accession>A0A3B1BF03</accession>
<feature type="domain" description="GDPGP1-like N-terminal" evidence="1">
    <location>
        <begin position="108"/>
        <end position="230"/>
    </location>
</feature>
<dbReference type="InterPro" id="IPR026506">
    <property type="entry name" value="GDPGP"/>
</dbReference>
<dbReference type="PANTHER" id="PTHR20884">
    <property type="entry name" value="GDP-D-GLUCOSE PHOSPHORYLASE 1"/>
    <property type="match status" value="1"/>
</dbReference>
<proteinExistence type="predicted"/>
<protein>
    <recommendedName>
        <fullName evidence="1">GDPGP1-like N-terminal domain-containing protein</fullName>
    </recommendedName>
</protein>
<dbReference type="GO" id="GO:0080048">
    <property type="term" value="F:GDP-D-glucose phosphorylase activity"/>
    <property type="evidence" value="ECO:0007669"/>
    <property type="project" value="InterPro"/>
</dbReference>
<dbReference type="SUPFAM" id="SSF54197">
    <property type="entry name" value="HIT-like"/>
    <property type="match status" value="1"/>
</dbReference>
<dbReference type="GO" id="GO:0016787">
    <property type="term" value="F:hydrolase activity"/>
    <property type="evidence" value="ECO:0007669"/>
    <property type="project" value="UniProtKB-KW"/>
</dbReference>
<dbReference type="EMBL" id="UOFY01000051">
    <property type="protein sequence ID" value="VAX10494.1"/>
    <property type="molecule type" value="Genomic_DNA"/>
</dbReference>
<sequence length="353" mass="40980">MKNTIFSSAQHFRQAFNEGLVEMLNHDSLGTLILGCANATFDPFIFEATHSALRTQFKKLETRFREDFNQGRQINESDEDLLVFLKMLVVGFEQLEQTSFRQEGEWDIQFNQVRAFRPRRMSGQVGSGIHAPFNENGFHFNKPFMQKECFWEGQLNGRPVSLFYNKYPFIDYHGLLLPEREKNLPQFLLEEYHRYVWQLSEELGEQLSGLGFGYNSYGAHASVNHLHFQMFLRPQGLPVMAAHWHHNGGEKAYPAYCEKLNDCSQAWSYIDNLHQQQIPFNLIYRPGELLIFPRKRQGDYVPAEWSGGFSWYEMGGGTITFNRQAYDELDVGDIASEFAKLRLQPKACMPASK</sequence>
<dbReference type="GO" id="GO:0000166">
    <property type="term" value="F:nucleotide binding"/>
    <property type="evidence" value="ECO:0007669"/>
    <property type="project" value="UniProtKB-KW"/>
</dbReference>